<dbReference type="EMBL" id="CP095006">
    <property type="protein sequence ID" value="UOO96794.1"/>
    <property type="molecule type" value="Genomic_DNA"/>
</dbReference>
<keyword evidence="4" id="KW-1185">Reference proteome</keyword>
<dbReference type="AlphaFoldDB" id="A0AAV3SMW3"/>
<keyword evidence="3" id="KW-0614">Plasmid</keyword>
<sequence>MSEGEFDEFVDLDGEEGGSHTPKKPRDDSKDQDTPQPSSQAGVSEQQSSEEATSPIENQTEKISDSTPMGWDREQFAMFFKEDDVFEYENLIYDAEGRLKRQYRVRNSKRYELDQAFIDLIMDRVDPDEVADQVIENRGFDI</sequence>
<accession>A0AAV3SMW3</accession>
<evidence type="ECO:0000313" key="4">
    <source>
        <dbReference type="Proteomes" id="UP000830542"/>
    </source>
</evidence>
<organism evidence="2 5">
    <name type="scientific">Halococcus dombrowskii</name>
    <dbReference type="NCBI Taxonomy" id="179637"/>
    <lineage>
        <taxon>Archaea</taxon>
        <taxon>Methanobacteriati</taxon>
        <taxon>Methanobacteriota</taxon>
        <taxon>Stenosarchaea group</taxon>
        <taxon>Halobacteria</taxon>
        <taxon>Halobacteriales</taxon>
        <taxon>Halococcaceae</taxon>
        <taxon>Halococcus</taxon>
    </lineage>
</organism>
<reference evidence="2" key="3">
    <citation type="submission" date="2023-12" db="EMBL/GenBank/DDBJ databases">
        <authorList>
            <person name="Sun Q."/>
            <person name="Inoue M."/>
        </authorList>
    </citation>
    <scope>NUCLEOTIDE SEQUENCE</scope>
    <source>
        <strain evidence="2">JCM 12289</strain>
    </source>
</reference>
<dbReference type="EMBL" id="BAAADN010000090">
    <property type="protein sequence ID" value="GAA0477648.1"/>
    <property type="molecule type" value="Genomic_DNA"/>
</dbReference>
<evidence type="ECO:0000313" key="3">
    <source>
        <dbReference type="EMBL" id="UOO96794.1"/>
    </source>
</evidence>
<evidence type="ECO:0000313" key="5">
    <source>
        <dbReference type="Proteomes" id="UP001500962"/>
    </source>
</evidence>
<feature type="region of interest" description="Disordered" evidence="1">
    <location>
        <begin position="1"/>
        <end position="69"/>
    </location>
</feature>
<protein>
    <submittedName>
        <fullName evidence="2">Uncharacterized protein</fullName>
    </submittedName>
</protein>
<evidence type="ECO:0000313" key="2">
    <source>
        <dbReference type="EMBL" id="GAA0477648.1"/>
    </source>
</evidence>
<dbReference type="GeneID" id="71763129"/>
<dbReference type="KEGG" id="hdo:MUK72_14735"/>
<evidence type="ECO:0000256" key="1">
    <source>
        <dbReference type="SAM" id="MobiDB-lite"/>
    </source>
</evidence>
<dbReference type="Proteomes" id="UP001500962">
    <property type="component" value="Unassembled WGS sequence"/>
</dbReference>
<feature type="compositionally biased region" description="Basic and acidic residues" evidence="1">
    <location>
        <begin position="24"/>
        <end position="33"/>
    </location>
</feature>
<gene>
    <name evidence="2" type="ORF">GCM10008985_37500</name>
    <name evidence="3" type="ORF">MUK72_14735</name>
</gene>
<reference evidence="2" key="1">
    <citation type="journal article" date="2014" name="Int. J. Syst. Evol. Microbiol.">
        <title>Complete genome sequence of Corynebacterium casei LMG S-19264T (=DSM 44701T), isolated from a smear-ripened cheese.</title>
        <authorList>
            <consortium name="US DOE Joint Genome Institute (JGI-PGF)"/>
            <person name="Walter F."/>
            <person name="Albersmeier A."/>
            <person name="Kalinowski J."/>
            <person name="Ruckert C."/>
        </authorList>
    </citation>
    <scope>NUCLEOTIDE SEQUENCE</scope>
    <source>
        <strain evidence="2">JCM 12289</strain>
    </source>
</reference>
<reference evidence="3" key="2">
    <citation type="submission" date="2022-04" db="EMBL/GenBank/DDBJ databases">
        <title>Sequencing and genomic assembly of Halococcus dombrowskii.</title>
        <authorList>
            <person name="Lim S.W."/>
            <person name="MacLea K.S."/>
        </authorList>
    </citation>
    <scope>NUCLEOTIDE SEQUENCE</scope>
    <source>
        <strain evidence="3">H4</strain>
        <plasmid evidence="3">unnamed1</plasmid>
    </source>
</reference>
<dbReference type="RefSeq" id="WP_244705844.1">
    <property type="nucleotide sequence ID" value="NZ_BAAADN010000090.1"/>
</dbReference>
<dbReference type="Proteomes" id="UP000830542">
    <property type="component" value="Plasmid unnamed1"/>
</dbReference>
<name>A0AAV3SMW3_HALDO</name>
<feature type="compositionally biased region" description="Acidic residues" evidence="1">
    <location>
        <begin position="1"/>
        <end position="16"/>
    </location>
</feature>
<feature type="compositionally biased region" description="Polar residues" evidence="1">
    <location>
        <begin position="34"/>
        <end position="58"/>
    </location>
</feature>
<geneLocation type="plasmid" evidence="3 4">
    <name>unnamed1</name>
</geneLocation>
<proteinExistence type="predicted"/>